<organism evidence="1 2">
    <name type="scientific">Solanum verrucosum</name>
    <dbReference type="NCBI Taxonomy" id="315347"/>
    <lineage>
        <taxon>Eukaryota</taxon>
        <taxon>Viridiplantae</taxon>
        <taxon>Streptophyta</taxon>
        <taxon>Embryophyta</taxon>
        <taxon>Tracheophyta</taxon>
        <taxon>Spermatophyta</taxon>
        <taxon>Magnoliopsida</taxon>
        <taxon>eudicotyledons</taxon>
        <taxon>Gunneridae</taxon>
        <taxon>Pentapetalae</taxon>
        <taxon>asterids</taxon>
        <taxon>lamiids</taxon>
        <taxon>Solanales</taxon>
        <taxon>Solanaceae</taxon>
        <taxon>Solanoideae</taxon>
        <taxon>Solaneae</taxon>
        <taxon>Solanum</taxon>
    </lineage>
</organism>
<evidence type="ECO:0000313" key="1">
    <source>
        <dbReference type="EMBL" id="WMV37017.1"/>
    </source>
</evidence>
<keyword evidence="2" id="KW-1185">Reference proteome</keyword>
<protein>
    <submittedName>
        <fullName evidence="1">Uncharacterized protein</fullName>
    </submittedName>
</protein>
<dbReference type="GO" id="GO:0031119">
    <property type="term" value="P:tRNA pseudouridine synthesis"/>
    <property type="evidence" value="ECO:0007669"/>
    <property type="project" value="TreeGrafter"/>
</dbReference>
<gene>
    <name evidence="1" type="ORF">MTR67_030402</name>
</gene>
<dbReference type="Proteomes" id="UP001234989">
    <property type="component" value="Chromosome 7"/>
</dbReference>
<proteinExistence type="predicted"/>
<dbReference type="AlphaFoldDB" id="A0AAF0R5X8"/>
<dbReference type="PANTHER" id="PTHR11142">
    <property type="entry name" value="PSEUDOURIDYLATE SYNTHASE"/>
    <property type="match status" value="1"/>
</dbReference>
<dbReference type="PANTHER" id="PTHR11142:SF10">
    <property type="entry name" value="TRNA PSEUDOURIDINE SYNTHASE"/>
    <property type="match status" value="1"/>
</dbReference>
<evidence type="ECO:0000313" key="2">
    <source>
        <dbReference type="Proteomes" id="UP001234989"/>
    </source>
</evidence>
<dbReference type="GO" id="GO:0003723">
    <property type="term" value="F:RNA binding"/>
    <property type="evidence" value="ECO:0007669"/>
    <property type="project" value="InterPro"/>
</dbReference>
<sequence>NIGSLLCLDTWRKDVKIEDVKAALDKAAPGKIRVVSLTKVSREFHPNFSAKWRHYLYIFPIDDVLGEKQGGQIWIDGSTDVHQQNECGKSDVDKSNVNEINDENDELVHGNKPTKFEVGKVNRLLGHLEGKLLSYKMFARDTKASRNIGPPTECFVFHARAIETSIPCAKVSNCYLLLSLLVLLFQIVDFHMLHVENTCLHMLEDPCSFI</sequence>
<dbReference type="SUPFAM" id="SSF55120">
    <property type="entry name" value="Pseudouridine synthase"/>
    <property type="match status" value="1"/>
</dbReference>
<dbReference type="GO" id="GO:0009982">
    <property type="term" value="F:pseudouridine synthase activity"/>
    <property type="evidence" value="ECO:0007669"/>
    <property type="project" value="InterPro"/>
</dbReference>
<accession>A0AAF0R5X8</accession>
<name>A0AAF0R5X8_SOLVR</name>
<dbReference type="EMBL" id="CP133618">
    <property type="protein sequence ID" value="WMV37017.1"/>
    <property type="molecule type" value="Genomic_DNA"/>
</dbReference>
<dbReference type="InterPro" id="IPR001406">
    <property type="entry name" value="PsdUridine_synth_TruA"/>
</dbReference>
<feature type="non-terminal residue" evidence="1">
    <location>
        <position position="1"/>
    </location>
</feature>
<dbReference type="InterPro" id="IPR020103">
    <property type="entry name" value="PsdUridine_synth_cat_dom_sf"/>
</dbReference>
<reference evidence="1" key="1">
    <citation type="submission" date="2023-08" db="EMBL/GenBank/DDBJ databases">
        <title>A de novo genome assembly of Solanum verrucosum Schlechtendal, a Mexican diploid species geographically isolated from the other diploid A-genome species in potato relatives.</title>
        <authorList>
            <person name="Hosaka K."/>
        </authorList>
    </citation>
    <scope>NUCLEOTIDE SEQUENCE</scope>
    <source>
        <tissue evidence="1">Young leaves</tissue>
    </source>
</reference>